<dbReference type="Gene3D" id="3.30.70.1230">
    <property type="entry name" value="Nucleotide cyclase"/>
    <property type="match status" value="1"/>
</dbReference>
<dbReference type="PANTHER" id="PTHR43081">
    <property type="entry name" value="ADENYLATE CYCLASE, TERMINAL-DIFFERENTIATION SPECIFIC-RELATED"/>
    <property type="match status" value="1"/>
</dbReference>
<dbReference type="GO" id="GO:0035556">
    <property type="term" value="P:intracellular signal transduction"/>
    <property type="evidence" value="ECO:0007669"/>
    <property type="project" value="InterPro"/>
</dbReference>
<proteinExistence type="predicted"/>
<dbReference type="InterPro" id="IPR001054">
    <property type="entry name" value="A/G_cyclase"/>
</dbReference>
<dbReference type="EMBL" id="AMFJ01034152">
    <property type="protein sequence ID" value="EKD30115.1"/>
    <property type="molecule type" value="Genomic_DNA"/>
</dbReference>
<sequence length="159" mass="18208">MGINKWVAVVGNIGSMGKKIEYTALGDSVNTASRFEGINKLYGTLICVGESVMEEAKEHFVFRKLDSIQVKWKEKPVFIYELIGEIGEISSEKQEIIREFEKALSLYVMGNIAQWEKIFKKLSEQFSDAPSLTFVERCEKLIEDGVPEGWQWVYRATEK</sequence>
<evidence type="ECO:0000313" key="2">
    <source>
        <dbReference type="EMBL" id="EKD30115.1"/>
    </source>
</evidence>
<dbReference type="GO" id="GO:0004016">
    <property type="term" value="F:adenylate cyclase activity"/>
    <property type="evidence" value="ECO:0007669"/>
    <property type="project" value="UniProtKB-ARBA"/>
</dbReference>
<dbReference type="InterPro" id="IPR029787">
    <property type="entry name" value="Nucleotide_cyclase"/>
</dbReference>
<dbReference type="PANTHER" id="PTHR43081:SF1">
    <property type="entry name" value="ADENYLATE CYCLASE, TERMINAL-DIFFERENTIATION SPECIFIC"/>
    <property type="match status" value="1"/>
</dbReference>
<protein>
    <submittedName>
        <fullName evidence="2">Adenylate cyclase</fullName>
    </submittedName>
</protein>
<feature type="domain" description="Guanylate cyclase" evidence="1">
    <location>
        <begin position="1"/>
        <end position="36"/>
    </location>
</feature>
<dbReference type="GO" id="GO:0006171">
    <property type="term" value="P:cAMP biosynthetic process"/>
    <property type="evidence" value="ECO:0007669"/>
    <property type="project" value="TreeGrafter"/>
</dbReference>
<gene>
    <name evidence="2" type="ORF">ACD_78C00152G0001</name>
</gene>
<reference evidence="2" key="1">
    <citation type="journal article" date="2012" name="Science">
        <title>Fermentation, hydrogen, and sulfur metabolism in multiple uncultivated bacterial phyla.</title>
        <authorList>
            <person name="Wrighton K.C."/>
            <person name="Thomas B.C."/>
            <person name="Sharon I."/>
            <person name="Miller C.S."/>
            <person name="Castelle C.J."/>
            <person name="VerBerkmoes N.C."/>
            <person name="Wilkins M.J."/>
            <person name="Hettich R.L."/>
            <person name="Lipton M.S."/>
            <person name="Williams K.H."/>
            <person name="Long P.E."/>
            <person name="Banfield J.F."/>
        </authorList>
    </citation>
    <scope>NUCLEOTIDE SEQUENCE [LARGE SCALE GENOMIC DNA]</scope>
</reference>
<dbReference type="PROSITE" id="PS50125">
    <property type="entry name" value="GUANYLATE_CYCLASE_2"/>
    <property type="match status" value="1"/>
</dbReference>
<dbReference type="SUPFAM" id="SSF55073">
    <property type="entry name" value="Nucleotide cyclase"/>
    <property type="match status" value="1"/>
</dbReference>
<organism evidence="2">
    <name type="scientific">uncultured bacterium</name>
    <name type="common">gcode 4</name>
    <dbReference type="NCBI Taxonomy" id="1234023"/>
    <lineage>
        <taxon>Bacteria</taxon>
        <taxon>environmental samples</taxon>
    </lineage>
</organism>
<dbReference type="CDD" id="cd07302">
    <property type="entry name" value="CHD"/>
    <property type="match status" value="1"/>
</dbReference>
<dbReference type="InterPro" id="IPR050697">
    <property type="entry name" value="Adenylyl/Guanylyl_Cyclase_3/4"/>
</dbReference>
<name>K1XIG5_9BACT</name>
<comment type="caution">
    <text evidence="2">The sequence shown here is derived from an EMBL/GenBank/DDBJ whole genome shotgun (WGS) entry which is preliminary data.</text>
</comment>
<accession>K1XIG5</accession>
<dbReference type="AlphaFoldDB" id="K1XIG5"/>
<evidence type="ECO:0000259" key="1">
    <source>
        <dbReference type="PROSITE" id="PS50125"/>
    </source>
</evidence>